<proteinExistence type="predicted"/>
<keyword evidence="1" id="KW-1133">Transmembrane helix</keyword>
<reference evidence="2 3" key="1">
    <citation type="submission" date="2016-10" db="EMBL/GenBank/DDBJ databases">
        <authorList>
            <person name="de Groot N.N."/>
        </authorList>
    </citation>
    <scope>NUCLEOTIDE SEQUENCE [LARGE SCALE GENOMIC DNA]</scope>
    <source>
        <strain evidence="2 3">DSM 29619</strain>
    </source>
</reference>
<protein>
    <submittedName>
        <fullName evidence="2">Uncharacterized membrane protein</fullName>
    </submittedName>
</protein>
<evidence type="ECO:0000256" key="1">
    <source>
        <dbReference type="SAM" id="Phobius"/>
    </source>
</evidence>
<feature type="transmembrane region" description="Helical" evidence="1">
    <location>
        <begin position="99"/>
        <end position="121"/>
    </location>
</feature>
<dbReference type="STRING" id="517719.SAMN05421762_1798"/>
<feature type="transmembrane region" description="Helical" evidence="1">
    <location>
        <begin position="20"/>
        <end position="45"/>
    </location>
</feature>
<keyword evidence="1" id="KW-0812">Transmembrane</keyword>
<dbReference type="Pfam" id="PF10011">
    <property type="entry name" value="DUF2254"/>
    <property type="match status" value="1"/>
</dbReference>
<organism evidence="2 3">
    <name type="scientific">Pseudooceanicola nitratireducens</name>
    <dbReference type="NCBI Taxonomy" id="517719"/>
    <lineage>
        <taxon>Bacteria</taxon>
        <taxon>Pseudomonadati</taxon>
        <taxon>Pseudomonadota</taxon>
        <taxon>Alphaproteobacteria</taxon>
        <taxon>Rhodobacterales</taxon>
        <taxon>Paracoccaceae</taxon>
        <taxon>Pseudooceanicola</taxon>
    </lineage>
</organism>
<accession>A0A1I1LC56</accession>
<name>A0A1I1LC56_9RHOB</name>
<feature type="transmembrane region" description="Helical" evidence="1">
    <location>
        <begin position="133"/>
        <end position="154"/>
    </location>
</feature>
<dbReference type="EMBL" id="FOLX01000001">
    <property type="protein sequence ID" value="SFC68588.1"/>
    <property type="molecule type" value="Genomic_DNA"/>
</dbReference>
<evidence type="ECO:0000313" key="3">
    <source>
        <dbReference type="Proteomes" id="UP000231644"/>
    </source>
</evidence>
<keyword evidence="1" id="KW-0472">Membrane</keyword>
<gene>
    <name evidence="2" type="ORF">SAMN05421762_1798</name>
</gene>
<dbReference type="InterPro" id="IPR018723">
    <property type="entry name" value="DUF2254_membrane"/>
</dbReference>
<sequence>MLPTFMRQLHAFSRRLIVRVLLIALCSVMAIAVAKIFGGLIPFGLKDRIGADAVDHILSIIANSMLTVTTFSLTVMVASHRNVSSLWTPRAHQILLQDTTTHTVLATFVGAYLYAVITIILRETQVFKGEELVVLFFVTLLVVVLIVVAIIRWISHLELLGSLIETSGRTEAKAQKAYDLRCENPTLGAQTYDPGALAGCQEMRAERSGYVQQIYQDRLQEAAEDAGGEIHLAVPVGAFVHQGEVIAHLRGEGLEEAVERFVSIGTLRNYVQDPGFSLLNLTEIAQRALSPGINDPGTAVDMVRRIVRVLLSNRVGAEHEVRYDRLYVPMLDREALVVETLGAVARNGMGHPEVTEALSGALKALDRQGDPEVEAAARRVQKAIEAAEPREVLDFSV</sequence>
<dbReference type="AlphaFoldDB" id="A0A1I1LC56"/>
<feature type="transmembrane region" description="Helical" evidence="1">
    <location>
        <begin position="57"/>
        <end position="78"/>
    </location>
</feature>
<keyword evidence="3" id="KW-1185">Reference proteome</keyword>
<dbReference type="RefSeq" id="WP_244525555.1">
    <property type="nucleotide sequence ID" value="NZ_FNZG01000004.1"/>
</dbReference>
<evidence type="ECO:0000313" key="2">
    <source>
        <dbReference type="EMBL" id="SFC68588.1"/>
    </source>
</evidence>
<dbReference type="Proteomes" id="UP000231644">
    <property type="component" value="Unassembled WGS sequence"/>
</dbReference>